<dbReference type="InterPro" id="IPR000792">
    <property type="entry name" value="Tscrpt_reg_LuxR_C"/>
</dbReference>
<dbReference type="SMART" id="SM00421">
    <property type="entry name" value="HTH_LUXR"/>
    <property type="match status" value="1"/>
</dbReference>
<sequence>MNKMNELGASALSQHEMDCLRLLADGRDTTLIAAQLGRSVGEIEQTLDQAAMQMGVSSRLHAVIKAMRLGLVG</sequence>
<accession>A0A3Q8XMD7</accession>
<dbReference type="GO" id="GO:0003677">
    <property type="term" value="F:DNA binding"/>
    <property type="evidence" value="ECO:0007669"/>
    <property type="project" value="InterPro"/>
</dbReference>
<organism evidence="2 3">
    <name type="scientific">Georhizobium profundi</name>
    <dbReference type="NCBI Taxonomy" id="2341112"/>
    <lineage>
        <taxon>Bacteria</taxon>
        <taxon>Pseudomonadati</taxon>
        <taxon>Pseudomonadota</taxon>
        <taxon>Alphaproteobacteria</taxon>
        <taxon>Hyphomicrobiales</taxon>
        <taxon>Rhizobiaceae</taxon>
        <taxon>Georhizobium</taxon>
    </lineage>
</organism>
<proteinExistence type="predicted"/>
<dbReference type="SUPFAM" id="SSF46894">
    <property type="entry name" value="C-terminal effector domain of the bipartite response regulators"/>
    <property type="match status" value="1"/>
</dbReference>
<dbReference type="Pfam" id="PF00196">
    <property type="entry name" value="GerE"/>
    <property type="match status" value="1"/>
</dbReference>
<dbReference type="AlphaFoldDB" id="A0A3Q8XMD7"/>
<gene>
    <name evidence="2" type="ORF">D5400_05675</name>
</gene>
<protein>
    <submittedName>
        <fullName evidence="2">LuxR family transcriptional regulator</fullName>
    </submittedName>
</protein>
<dbReference type="InterPro" id="IPR036388">
    <property type="entry name" value="WH-like_DNA-bd_sf"/>
</dbReference>
<name>A0A3Q8XMD7_9HYPH</name>
<dbReference type="OrthoDB" id="4309410at2"/>
<dbReference type="EMBL" id="CP032509">
    <property type="protein sequence ID" value="AZN70831.1"/>
    <property type="molecule type" value="Genomic_DNA"/>
</dbReference>
<dbReference type="RefSeq" id="WP_126008492.1">
    <property type="nucleotide sequence ID" value="NZ_CP032509.1"/>
</dbReference>
<dbReference type="PROSITE" id="PS50043">
    <property type="entry name" value="HTH_LUXR_2"/>
    <property type="match status" value="1"/>
</dbReference>
<dbReference type="Gene3D" id="1.10.10.10">
    <property type="entry name" value="Winged helix-like DNA-binding domain superfamily/Winged helix DNA-binding domain"/>
    <property type="match status" value="1"/>
</dbReference>
<dbReference type="Proteomes" id="UP000268192">
    <property type="component" value="Chromosome"/>
</dbReference>
<evidence type="ECO:0000313" key="2">
    <source>
        <dbReference type="EMBL" id="AZN70831.1"/>
    </source>
</evidence>
<dbReference type="KEGG" id="abaw:D5400_05675"/>
<evidence type="ECO:0000313" key="3">
    <source>
        <dbReference type="Proteomes" id="UP000268192"/>
    </source>
</evidence>
<evidence type="ECO:0000259" key="1">
    <source>
        <dbReference type="PROSITE" id="PS50043"/>
    </source>
</evidence>
<keyword evidence="3" id="KW-1185">Reference proteome</keyword>
<dbReference type="GO" id="GO:0006355">
    <property type="term" value="P:regulation of DNA-templated transcription"/>
    <property type="evidence" value="ECO:0007669"/>
    <property type="project" value="InterPro"/>
</dbReference>
<feature type="domain" description="HTH luxR-type" evidence="1">
    <location>
        <begin position="5"/>
        <end position="70"/>
    </location>
</feature>
<dbReference type="InterPro" id="IPR016032">
    <property type="entry name" value="Sig_transdc_resp-reg_C-effctor"/>
</dbReference>
<reference evidence="2 3" key="1">
    <citation type="submission" date="2018-09" db="EMBL/GenBank/DDBJ databases">
        <title>Marinorhizobium profundi gen. nov., sp. nov., isolated from a deep-sea sediment sample from the New Britain Trench and proposal of Marinorhizobiaceae fam. nov. in the order Rhizobiales of the class Alphaproteobacteria.</title>
        <authorList>
            <person name="Cao J."/>
        </authorList>
    </citation>
    <scope>NUCLEOTIDE SEQUENCE [LARGE SCALE GENOMIC DNA]</scope>
    <source>
        <strain evidence="2 3">WS11</strain>
    </source>
</reference>